<keyword evidence="7" id="KW-1185">Reference proteome</keyword>
<dbReference type="RefSeq" id="WP_264144697.1">
    <property type="nucleotide sequence ID" value="NZ_JAOYEY010000051.1"/>
</dbReference>
<evidence type="ECO:0000256" key="2">
    <source>
        <dbReference type="ARBA" id="ARBA00022801"/>
    </source>
</evidence>
<evidence type="ECO:0000256" key="3">
    <source>
        <dbReference type="ARBA" id="ARBA00023295"/>
    </source>
</evidence>
<dbReference type="PANTHER" id="PTHR42812">
    <property type="entry name" value="BETA-XYLOSIDASE"/>
    <property type="match status" value="1"/>
</dbReference>
<protein>
    <submittedName>
        <fullName evidence="6">Glycoside hydrolase family 43 protein</fullName>
    </submittedName>
</protein>
<dbReference type="EMBL" id="JAOYEY010000051">
    <property type="protein sequence ID" value="MCV9888647.1"/>
    <property type="molecule type" value="Genomic_DNA"/>
</dbReference>
<dbReference type="InterPro" id="IPR006710">
    <property type="entry name" value="Glyco_hydro_43"/>
</dbReference>
<name>A0ABT3DNP9_9BACI</name>
<keyword evidence="3 4" id="KW-0326">Glycosidase</keyword>
<reference evidence="6 7" key="1">
    <citation type="submission" date="2022-10" db="EMBL/GenBank/DDBJ databases">
        <title>Draft genome assembly of moderately radiation resistant bacterium Metabacillus halosaccharovorans.</title>
        <authorList>
            <person name="Pal S."/>
            <person name="Gopinathan A."/>
        </authorList>
    </citation>
    <scope>NUCLEOTIDE SEQUENCE [LARGE SCALE GENOMIC DNA]</scope>
    <source>
        <strain evidence="6 7">VITHBRA001</strain>
    </source>
</reference>
<dbReference type="SUPFAM" id="SSF49899">
    <property type="entry name" value="Concanavalin A-like lectins/glucanases"/>
    <property type="match status" value="1"/>
</dbReference>
<dbReference type="InterPro" id="IPR013320">
    <property type="entry name" value="ConA-like_dom_sf"/>
</dbReference>
<dbReference type="GO" id="GO:0016787">
    <property type="term" value="F:hydrolase activity"/>
    <property type="evidence" value="ECO:0007669"/>
    <property type="project" value="UniProtKB-KW"/>
</dbReference>
<proteinExistence type="inferred from homology"/>
<dbReference type="PANTHER" id="PTHR42812:SF12">
    <property type="entry name" value="BETA-XYLOSIDASE-RELATED"/>
    <property type="match status" value="1"/>
</dbReference>
<dbReference type="InterPro" id="IPR041542">
    <property type="entry name" value="GH43_C2"/>
</dbReference>
<comment type="similarity">
    <text evidence="1 4">Belongs to the glycosyl hydrolase 43 family.</text>
</comment>
<dbReference type="Gene3D" id="2.60.120.200">
    <property type="match status" value="1"/>
</dbReference>
<dbReference type="InterPro" id="IPR051795">
    <property type="entry name" value="Glycosyl_Hydrlase_43"/>
</dbReference>
<dbReference type="Proteomes" id="UP001526147">
    <property type="component" value="Unassembled WGS sequence"/>
</dbReference>
<dbReference type="InterPro" id="IPR023296">
    <property type="entry name" value="Glyco_hydro_beta-prop_sf"/>
</dbReference>
<sequence length="527" mass="59237">MKYLNPIISGFYPDPSIVKVGVDDFYLVTSSFEYFPAIPIFHSNDLLNWKQIGSVLTRDSQVNLRNSRSSGGLYAPTLRYHDGTFYMISTDVSGTGNFYVTATDPKGPWSDPIKIPYGNIDPSLMFDDDGKVYVTVQNGAGYESHIIQYEIDIHTGNALSSPVVISHGDGGQWTEAPHLYKIRGIYYLLCACGGTGEDHRAIISRSRKPYGPFEMLNKPILTHNQMNDHPIQNIGHADFVEDQNGNWWAVFLGTRPVNQKYTILGRETFLAPITWTEDGWPMIDNNEGIVSGVMETTKLSGESTIKENFIEKDEFDQDVLDLTWLHLRAKSEENYSLSERKGWLSLIGGPDHLSDVKGVPTFICKPQKHSKMEFSTLLEFDPKNNGEEAGLSVRLNEKAHYEIAVKQLNGEKVVVSLKTIQGHTEEIARCMIRNSTVQLKIKSDNQDYHFQYAEKGEEWKNLGKSPLAYLSKEENGGFGGVFTGVCLGVYTTGNGKESRTPAFFDWVHYKGENKITSLIDRKLEIKG</sequence>
<evidence type="ECO:0000259" key="5">
    <source>
        <dbReference type="Pfam" id="PF17851"/>
    </source>
</evidence>
<organism evidence="6 7">
    <name type="scientific">Metabacillus halosaccharovorans</name>
    <dbReference type="NCBI Taxonomy" id="930124"/>
    <lineage>
        <taxon>Bacteria</taxon>
        <taxon>Bacillati</taxon>
        <taxon>Bacillota</taxon>
        <taxon>Bacilli</taxon>
        <taxon>Bacillales</taxon>
        <taxon>Bacillaceae</taxon>
        <taxon>Metabacillus</taxon>
    </lineage>
</organism>
<evidence type="ECO:0000256" key="1">
    <source>
        <dbReference type="ARBA" id="ARBA00009865"/>
    </source>
</evidence>
<dbReference type="Pfam" id="PF17851">
    <property type="entry name" value="GH43_C2"/>
    <property type="match status" value="1"/>
</dbReference>
<feature type="domain" description="Beta-xylosidase C-terminal Concanavalin A-like" evidence="5">
    <location>
        <begin position="312"/>
        <end position="510"/>
    </location>
</feature>
<evidence type="ECO:0000313" key="6">
    <source>
        <dbReference type="EMBL" id="MCV9888647.1"/>
    </source>
</evidence>
<keyword evidence="2 4" id="KW-0378">Hydrolase</keyword>
<gene>
    <name evidence="6" type="ORF">OIH86_23625</name>
</gene>
<comment type="caution">
    <text evidence="6">The sequence shown here is derived from an EMBL/GenBank/DDBJ whole genome shotgun (WGS) entry which is preliminary data.</text>
</comment>
<dbReference type="Gene3D" id="2.115.10.20">
    <property type="entry name" value="Glycosyl hydrolase domain, family 43"/>
    <property type="match status" value="1"/>
</dbReference>
<dbReference type="CDD" id="cd18617">
    <property type="entry name" value="GH43_XynB-like"/>
    <property type="match status" value="1"/>
</dbReference>
<evidence type="ECO:0000313" key="7">
    <source>
        <dbReference type="Proteomes" id="UP001526147"/>
    </source>
</evidence>
<accession>A0ABT3DNP9</accession>
<dbReference type="Pfam" id="PF04616">
    <property type="entry name" value="Glyco_hydro_43"/>
    <property type="match status" value="1"/>
</dbReference>
<evidence type="ECO:0000256" key="4">
    <source>
        <dbReference type="RuleBase" id="RU361187"/>
    </source>
</evidence>
<dbReference type="SUPFAM" id="SSF75005">
    <property type="entry name" value="Arabinanase/levansucrase/invertase"/>
    <property type="match status" value="1"/>
</dbReference>